<dbReference type="OrthoDB" id="9813767at2"/>
<name>A0A562ZN23_9BURK</name>
<evidence type="ECO:0000313" key="2">
    <source>
        <dbReference type="Proteomes" id="UP000318199"/>
    </source>
</evidence>
<accession>A0A562ZN23</accession>
<protein>
    <recommendedName>
        <fullName evidence="3">Antitoxin</fullName>
    </recommendedName>
</protein>
<dbReference type="Proteomes" id="UP000318199">
    <property type="component" value="Unassembled WGS sequence"/>
</dbReference>
<reference evidence="1 2" key="1">
    <citation type="submission" date="2019-07" db="EMBL/GenBank/DDBJ databases">
        <title>Caenimonas sedimenti sp. nov., isolated from activated sludge.</title>
        <authorList>
            <person name="Xu J."/>
        </authorList>
    </citation>
    <scope>NUCLEOTIDE SEQUENCE [LARGE SCALE GENOMIC DNA]</scope>
    <source>
        <strain evidence="1 2">HX-9-20</strain>
    </source>
</reference>
<sequence>MMRTTLDIDDDVLLAAKEHAARERKSLGAVVSALARESLRRPASAPVRGRAAPRGGRFAVLPERDEVITMEHVRGLQDAEGV</sequence>
<evidence type="ECO:0008006" key="3">
    <source>
        <dbReference type="Google" id="ProtNLM"/>
    </source>
</evidence>
<organism evidence="1 2">
    <name type="scientific">Caenimonas sedimenti</name>
    <dbReference type="NCBI Taxonomy" id="2596921"/>
    <lineage>
        <taxon>Bacteria</taxon>
        <taxon>Pseudomonadati</taxon>
        <taxon>Pseudomonadota</taxon>
        <taxon>Betaproteobacteria</taxon>
        <taxon>Burkholderiales</taxon>
        <taxon>Comamonadaceae</taxon>
        <taxon>Caenimonas</taxon>
    </lineage>
</organism>
<gene>
    <name evidence="1" type="ORF">FN976_18000</name>
</gene>
<dbReference type="EMBL" id="VOBQ01000014">
    <property type="protein sequence ID" value="TWO69718.1"/>
    <property type="molecule type" value="Genomic_DNA"/>
</dbReference>
<proteinExistence type="predicted"/>
<comment type="caution">
    <text evidence="1">The sequence shown here is derived from an EMBL/GenBank/DDBJ whole genome shotgun (WGS) entry which is preliminary data.</text>
</comment>
<evidence type="ECO:0000313" key="1">
    <source>
        <dbReference type="EMBL" id="TWO69718.1"/>
    </source>
</evidence>
<keyword evidence="2" id="KW-1185">Reference proteome</keyword>
<dbReference type="AlphaFoldDB" id="A0A562ZN23"/>